<dbReference type="OrthoDB" id="444967at2759"/>
<evidence type="ECO:0000313" key="1">
    <source>
        <dbReference type="EMBL" id="CAI3982375.1"/>
    </source>
</evidence>
<dbReference type="AlphaFoldDB" id="A0A9P1C186"/>
<protein>
    <recommendedName>
        <fullName evidence="4">HEAT repeat domain-containing protein</fullName>
    </recommendedName>
</protein>
<dbReference type="InterPro" id="IPR016024">
    <property type="entry name" value="ARM-type_fold"/>
</dbReference>
<organism evidence="1">
    <name type="scientific">Cladocopium goreaui</name>
    <dbReference type="NCBI Taxonomy" id="2562237"/>
    <lineage>
        <taxon>Eukaryota</taxon>
        <taxon>Sar</taxon>
        <taxon>Alveolata</taxon>
        <taxon>Dinophyceae</taxon>
        <taxon>Suessiales</taxon>
        <taxon>Symbiodiniaceae</taxon>
        <taxon>Cladocopium</taxon>
    </lineage>
</organism>
<dbReference type="EMBL" id="CAMXCT020000710">
    <property type="protein sequence ID" value="CAL1135750.1"/>
    <property type="molecule type" value="Genomic_DNA"/>
</dbReference>
<dbReference type="Pfam" id="PF13646">
    <property type="entry name" value="HEAT_2"/>
    <property type="match status" value="1"/>
</dbReference>
<dbReference type="EMBL" id="CAMXCT030000710">
    <property type="protein sequence ID" value="CAL4769687.1"/>
    <property type="molecule type" value="Genomic_DNA"/>
</dbReference>
<sequence length="347" mass="38519">MPVLGALAPLSFAPPVRRLTAAGTAAAGAASAVLVGREPCNALQETSDQLEWPNTRLEAYLKSRGFDPGSSTRPQLEIVVRIHDEEYGHTWYRLDCTILYPGGETYVWFSSKRLCHFRQRLHDRLKDAMCPEDYEKLFASAPFARHGGLAGTTKRLSAWCMNLARSANGETFPPQFLVLVLCFIDTPRYIAGALPFCIDRSMERLAYRIEDSGWFVRFNSVQVLPQVADTGDDRAISVLIDMLADKDQHVRSAAVESLSEVVFKDDRSVHQTLSVCMEDPNPLLREAAAQALPQVAERGDEFVASVLFPHLEDVDARVKKAVKESLKLLGRDDLVSSLRAAGTAKKR</sequence>
<proteinExistence type="predicted"/>
<dbReference type="EMBL" id="CAMXCT010000710">
    <property type="protein sequence ID" value="CAI3982375.1"/>
    <property type="molecule type" value="Genomic_DNA"/>
</dbReference>
<evidence type="ECO:0000313" key="3">
    <source>
        <dbReference type="Proteomes" id="UP001152797"/>
    </source>
</evidence>
<evidence type="ECO:0000313" key="2">
    <source>
        <dbReference type="EMBL" id="CAL4769687.1"/>
    </source>
</evidence>
<keyword evidence="3" id="KW-1185">Reference proteome</keyword>
<dbReference type="SUPFAM" id="SSF48371">
    <property type="entry name" value="ARM repeat"/>
    <property type="match status" value="1"/>
</dbReference>
<evidence type="ECO:0008006" key="4">
    <source>
        <dbReference type="Google" id="ProtNLM"/>
    </source>
</evidence>
<comment type="caution">
    <text evidence="1">The sequence shown here is derived from an EMBL/GenBank/DDBJ whole genome shotgun (WGS) entry which is preliminary data.</text>
</comment>
<accession>A0A9P1C186</accession>
<dbReference type="Proteomes" id="UP001152797">
    <property type="component" value="Unassembled WGS sequence"/>
</dbReference>
<reference evidence="1" key="1">
    <citation type="submission" date="2022-10" db="EMBL/GenBank/DDBJ databases">
        <authorList>
            <person name="Chen Y."/>
            <person name="Dougan E. K."/>
            <person name="Chan C."/>
            <person name="Rhodes N."/>
            <person name="Thang M."/>
        </authorList>
    </citation>
    <scope>NUCLEOTIDE SEQUENCE</scope>
</reference>
<reference evidence="2 3" key="2">
    <citation type="submission" date="2024-05" db="EMBL/GenBank/DDBJ databases">
        <authorList>
            <person name="Chen Y."/>
            <person name="Shah S."/>
            <person name="Dougan E. K."/>
            <person name="Thang M."/>
            <person name="Chan C."/>
        </authorList>
    </citation>
    <scope>NUCLEOTIDE SEQUENCE [LARGE SCALE GENOMIC DNA]</scope>
</reference>
<gene>
    <name evidence="1" type="ORF">C1SCF055_LOCUS10077</name>
</gene>
<dbReference type="Gene3D" id="1.25.10.10">
    <property type="entry name" value="Leucine-rich Repeat Variant"/>
    <property type="match status" value="1"/>
</dbReference>
<name>A0A9P1C186_9DINO</name>
<dbReference type="InterPro" id="IPR011989">
    <property type="entry name" value="ARM-like"/>
</dbReference>